<dbReference type="EMBL" id="QGKW02001940">
    <property type="protein sequence ID" value="KAF2558570.1"/>
    <property type="molecule type" value="Genomic_DNA"/>
</dbReference>
<evidence type="ECO:0000313" key="2">
    <source>
        <dbReference type="Proteomes" id="UP000712281"/>
    </source>
</evidence>
<sequence>MYEGVLHRVSCFITLEEDKSAYVAKDKEMKSLVTAKAVGAYHESQQHSKQESPSTLLLARRVFSHSFPRSRVIAHSHLKMRVVTHSSCHHVLIPERGKERQSCIQTVAQVSESPEFSVLPQQSVPVSIAASPLWRSVVNIRFKEEFIDSFCELSPVSKKHQQHIYGRCCKVKRRIEVLHGKDQGSSV</sequence>
<dbReference type="Proteomes" id="UP000712281">
    <property type="component" value="Unassembled WGS sequence"/>
</dbReference>
<name>A0A8S9HND5_BRACR</name>
<comment type="caution">
    <text evidence="1">The sequence shown here is derived from an EMBL/GenBank/DDBJ whole genome shotgun (WGS) entry which is preliminary data.</text>
</comment>
<dbReference type="AlphaFoldDB" id="A0A8S9HND5"/>
<proteinExistence type="predicted"/>
<reference evidence="1" key="1">
    <citation type="submission" date="2019-12" db="EMBL/GenBank/DDBJ databases">
        <title>Genome sequencing and annotation of Brassica cretica.</title>
        <authorList>
            <person name="Studholme D.J."/>
            <person name="Sarris P.F."/>
        </authorList>
    </citation>
    <scope>NUCLEOTIDE SEQUENCE</scope>
    <source>
        <strain evidence="1">PFS-001/15</strain>
        <tissue evidence="1">Leaf</tissue>
    </source>
</reference>
<accession>A0A8S9HND5</accession>
<protein>
    <submittedName>
        <fullName evidence="1">Uncharacterized protein</fullName>
    </submittedName>
</protein>
<organism evidence="1 2">
    <name type="scientific">Brassica cretica</name>
    <name type="common">Mustard</name>
    <dbReference type="NCBI Taxonomy" id="69181"/>
    <lineage>
        <taxon>Eukaryota</taxon>
        <taxon>Viridiplantae</taxon>
        <taxon>Streptophyta</taxon>
        <taxon>Embryophyta</taxon>
        <taxon>Tracheophyta</taxon>
        <taxon>Spermatophyta</taxon>
        <taxon>Magnoliopsida</taxon>
        <taxon>eudicotyledons</taxon>
        <taxon>Gunneridae</taxon>
        <taxon>Pentapetalae</taxon>
        <taxon>rosids</taxon>
        <taxon>malvids</taxon>
        <taxon>Brassicales</taxon>
        <taxon>Brassicaceae</taxon>
        <taxon>Brassiceae</taxon>
        <taxon>Brassica</taxon>
    </lineage>
</organism>
<evidence type="ECO:0000313" key="1">
    <source>
        <dbReference type="EMBL" id="KAF2558570.1"/>
    </source>
</evidence>
<gene>
    <name evidence="1" type="ORF">F2Q68_00014657</name>
</gene>